<proteinExistence type="predicted"/>
<accession>A0AA37NFY9</accession>
<evidence type="ECO:0000313" key="2">
    <source>
        <dbReference type="Proteomes" id="UP001055114"/>
    </source>
</evidence>
<gene>
    <name evidence="1" type="ORF">CE91St3_31880</name>
</gene>
<reference evidence="1" key="1">
    <citation type="submission" date="2022-01" db="EMBL/GenBank/DDBJ databases">
        <title>Novel bile acid biosynthetic pathways are enriched in the microbiome of centenarians.</title>
        <authorList>
            <person name="Sato Y."/>
            <person name="Atarashi K."/>
            <person name="Plichta R.D."/>
            <person name="Arai Y."/>
            <person name="Sasajima S."/>
            <person name="Kearney M.S."/>
            <person name="Suda W."/>
            <person name="Takeshita K."/>
            <person name="Sasaki T."/>
            <person name="Okamoto S."/>
            <person name="Skelly N.A."/>
            <person name="Okamura Y."/>
            <person name="Vlamakis H."/>
            <person name="Li Y."/>
            <person name="Tanoue T."/>
            <person name="Takei H."/>
            <person name="Nittono H."/>
            <person name="Narushima S."/>
            <person name="Irie J."/>
            <person name="Itoh H."/>
            <person name="Moriya K."/>
            <person name="Sugiura Y."/>
            <person name="Suematsu M."/>
            <person name="Moritoki N."/>
            <person name="Shibata S."/>
            <person name="Littman R.D."/>
            <person name="Fischbach A.M."/>
            <person name="Uwamino Y."/>
            <person name="Inoue T."/>
            <person name="Honda A."/>
            <person name="Hattori M."/>
            <person name="Murai T."/>
            <person name="Xavier J.R."/>
            <person name="Hirose N."/>
            <person name="Honda K."/>
        </authorList>
    </citation>
    <scope>NUCLEOTIDE SEQUENCE</scope>
    <source>
        <strain evidence="1">CE91-St3</strain>
    </source>
</reference>
<dbReference type="Proteomes" id="UP001055114">
    <property type="component" value="Unassembled WGS sequence"/>
</dbReference>
<dbReference type="EMBL" id="BQNZ01000003">
    <property type="protein sequence ID" value="GKH73325.1"/>
    <property type="molecule type" value="Genomic_DNA"/>
</dbReference>
<comment type="caution">
    <text evidence="1">The sequence shown here is derived from an EMBL/GenBank/DDBJ whole genome shotgun (WGS) entry which is preliminary data.</text>
</comment>
<evidence type="ECO:0000313" key="1">
    <source>
        <dbReference type="EMBL" id="GKH73325.1"/>
    </source>
</evidence>
<sequence length="76" mass="8972">MLSRSNAFVSFSVKSRKFRFQETDIYYYRMSLVITKDEFLQMKKLLALMDPLTGLSQIWFNFENTNKMGESLKSNG</sequence>
<organism evidence="1 2">
    <name type="scientific">Parabacteroides merdae</name>
    <dbReference type="NCBI Taxonomy" id="46503"/>
    <lineage>
        <taxon>Bacteria</taxon>
        <taxon>Pseudomonadati</taxon>
        <taxon>Bacteroidota</taxon>
        <taxon>Bacteroidia</taxon>
        <taxon>Bacteroidales</taxon>
        <taxon>Tannerellaceae</taxon>
        <taxon>Parabacteroides</taxon>
    </lineage>
</organism>
<name>A0AA37NFY9_9BACT</name>
<dbReference type="AlphaFoldDB" id="A0AA37NFY9"/>
<protein>
    <submittedName>
        <fullName evidence="1">Uncharacterized protein</fullName>
    </submittedName>
</protein>